<dbReference type="InterPro" id="IPR004839">
    <property type="entry name" value="Aminotransferase_I/II_large"/>
</dbReference>
<comment type="caution">
    <text evidence="2">The sequence shown here is derived from an EMBL/GenBank/DDBJ whole genome shotgun (WGS) entry which is preliminary data.</text>
</comment>
<name>A0A3A3A659_9EURO</name>
<dbReference type="CDD" id="cd00609">
    <property type="entry name" value="AAT_like"/>
    <property type="match status" value="1"/>
</dbReference>
<keyword evidence="2" id="KW-0808">Transferase</keyword>
<gene>
    <name evidence="2" type="ORF">PHISCL_02158</name>
</gene>
<dbReference type="Gene3D" id="3.90.1150.10">
    <property type="entry name" value="Aspartate Aminotransferase, domain 1"/>
    <property type="match status" value="1"/>
</dbReference>
<feature type="domain" description="Aminotransferase class I/classII large" evidence="1">
    <location>
        <begin position="40"/>
        <end position="276"/>
    </location>
</feature>
<dbReference type="FunFam" id="3.40.640.10:FF:000080">
    <property type="entry name" value="Aminotransferase, putative"/>
    <property type="match status" value="1"/>
</dbReference>
<dbReference type="AlphaFoldDB" id="A0A3A3A659"/>
<dbReference type="InterPro" id="IPR015424">
    <property type="entry name" value="PyrdxlP-dep_Trfase"/>
</dbReference>
<dbReference type="InterPro" id="IPR015421">
    <property type="entry name" value="PyrdxlP-dep_Trfase_major"/>
</dbReference>
<dbReference type="InterPro" id="IPR015422">
    <property type="entry name" value="PyrdxlP-dep_Trfase_small"/>
</dbReference>
<dbReference type="EMBL" id="MVGC01000046">
    <property type="protein sequence ID" value="RJE25475.1"/>
    <property type="molecule type" value="Genomic_DNA"/>
</dbReference>
<dbReference type="STRING" id="2070753.A0A3A3A659"/>
<sequence length="286" mass="31693">MTSPIDLFCGWPNPSLLPVPNLTSASSAVLSAPSVFTPGLLYGPDDGYAPLRDHIAKWLTSFYRPSHPISPDRICITGGSSQNLACILQVFTDPIYTRHVWMVEPTYHLACRIMDDSGFAGRLRGIPEDNEGVDVAFLQRELQAAEDKAAGEGNYEPKLKPPRPWRKIYKHIIYAVPTFSNPSNKTMSLRRRETLVRLAREYDALIVSDDVYDMLQWQSDPKAPFVPLDTALLPRLVDVDGYLDGGPKDEWGNTLSNGSFSKLVAPGVRTGWGEGMPKLAYGLSQV</sequence>
<dbReference type="Gene3D" id="3.40.640.10">
    <property type="entry name" value="Type I PLP-dependent aspartate aminotransferase-like (Major domain)"/>
    <property type="match status" value="1"/>
</dbReference>
<evidence type="ECO:0000313" key="3">
    <source>
        <dbReference type="Proteomes" id="UP000266188"/>
    </source>
</evidence>
<dbReference type="PANTHER" id="PTHR42858">
    <property type="entry name" value="AMINOTRANSFERASE"/>
    <property type="match status" value="1"/>
</dbReference>
<proteinExistence type="predicted"/>
<dbReference type="Pfam" id="PF00155">
    <property type="entry name" value="Aminotran_1_2"/>
    <property type="match status" value="1"/>
</dbReference>
<accession>A0A3A3A659</accession>
<dbReference type="GO" id="GO:0047536">
    <property type="term" value="F:2-aminoadipate transaminase activity"/>
    <property type="evidence" value="ECO:0007669"/>
    <property type="project" value="TreeGrafter"/>
</dbReference>
<organism evidence="2 3">
    <name type="scientific">Aspergillus sclerotialis</name>
    <dbReference type="NCBI Taxonomy" id="2070753"/>
    <lineage>
        <taxon>Eukaryota</taxon>
        <taxon>Fungi</taxon>
        <taxon>Dikarya</taxon>
        <taxon>Ascomycota</taxon>
        <taxon>Pezizomycotina</taxon>
        <taxon>Eurotiomycetes</taxon>
        <taxon>Eurotiomycetidae</taxon>
        <taxon>Eurotiales</taxon>
        <taxon>Aspergillaceae</taxon>
        <taxon>Aspergillus</taxon>
        <taxon>Aspergillus subgen. Polypaecilum</taxon>
    </lineage>
</organism>
<protein>
    <submittedName>
        <fullName evidence="2">Aminotransferase</fullName>
    </submittedName>
</protein>
<dbReference type="PANTHER" id="PTHR42858:SF1">
    <property type="entry name" value="LD15494P"/>
    <property type="match status" value="1"/>
</dbReference>
<reference evidence="3" key="1">
    <citation type="submission" date="2017-02" db="EMBL/GenBank/DDBJ databases">
        <authorList>
            <person name="Tafer H."/>
            <person name="Lopandic K."/>
        </authorList>
    </citation>
    <scope>NUCLEOTIDE SEQUENCE [LARGE SCALE GENOMIC DNA]</scope>
    <source>
        <strain evidence="3">CBS 366.77</strain>
    </source>
</reference>
<evidence type="ECO:0000313" key="2">
    <source>
        <dbReference type="EMBL" id="RJE25475.1"/>
    </source>
</evidence>
<keyword evidence="2" id="KW-0032">Aminotransferase</keyword>
<dbReference type="SUPFAM" id="SSF53383">
    <property type="entry name" value="PLP-dependent transferases"/>
    <property type="match status" value="1"/>
</dbReference>
<evidence type="ECO:0000259" key="1">
    <source>
        <dbReference type="Pfam" id="PF00155"/>
    </source>
</evidence>
<dbReference type="GO" id="GO:0030170">
    <property type="term" value="F:pyridoxal phosphate binding"/>
    <property type="evidence" value="ECO:0007669"/>
    <property type="project" value="InterPro"/>
</dbReference>
<dbReference type="Proteomes" id="UP000266188">
    <property type="component" value="Unassembled WGS sequence"/>
</dbReference>
<keyword evidence="3" id="KW-1185">Reference proteome</keyword>
<dbReference type="OrthoDB" id="7042322at2759"/>